<dbReference type="PATRIC" id="fig|795797.18.peg.72"/>
<evidence type="ECO:0000313" key="5">
    <source>
        <dbReference type="Proteomes" id="UP000011645"/>
    </source>
</evidence>
<keyword evidence="2" id="KW-0560">Oxidoreductase</keyword>
<protein>
    <submittedName>
        <fullName evidence="2">Dioxygenase</fullName>
    </submittedName>
</protein>
<proteinExistence type="predicted"/>
<dbReference type="EMBL" id="CP002062">
    <property type="protein sequence ID" value="ADJ13464.1"/>
    <property type="molecule type" value="Genomic_DNA"/>
</dbReference>
<dbReference type="PANTHER" id="PTHR36110:SF2">
    <property type="entry name" value="RING-CLEAVING DIOXYGENASE MHQE-RELATED"/>
    <property type="match status" value="1"/>
</dbReference>
<evidence type="ECO:0000313" key="3">
    <source>
        <dbReference type="EMBL" id="ELY33061.1"/>
    </source>
</evidence>
<evidence type="ECO:0000313" key="2">
    <source>
        <dbReference type="EMBL" id="ADJ13464.1"/>
    </source>
</evidence>
<dbReference type="eggNOG" id="arCOG03101">
    <property type="taxonomic scope" value="Archaea"/>
</dbReference>
<keyword evidence="5" id="KW-1185">Reference proteome</keyword>
<name>D8J4A2_HALJB</name>
<gene>
    <name evidence="2" type="ordered locus">HacjB3_00355</name>
    <name evidence="3" type="ORF">C497_18977</name>
</gene>
<dbReference type="InterPro" id="IPR052537">
    <property type="entry name" value="Extradiol_RC_dioxygenase"/>
</dbReference>
<dbReference type="GeneID" id="9417864"/>
<dbReference type="Pfam" id="PF00903">
    <property type="entry name" value="Glyoxalase"/>
    <property type="match status" value="2"/>
</dbReference>
<reference evidence="3 5" key="2">
    <citation type="journal article" date="2014" name="PLoS Genet.">
        <title>Phylogenetically driven sequencing of extremely halophilic archaea reveals strategies for static and dynamic osmo-response.</title>
        <authorList>
            <person name="Becker E.A."/>
            <person name="Seitzer P.M."/>
            <person name="Tritt A."/>
            <person name="Larsen D."/>
            <person name="Krusor M."/>
            <person name="Yao A.I."/>
            <person name="Wu D."/>
            <person name="Madern D."/>
            <person name="Eisen J.A."/>
            <person name="Darling A.E."/>
            <person name="Facciotti M.T."/>
        </authorList>
    </citation>
    <scope>NUCLEOTIDE SEQUENCE [LARGE SCALE GENOMIC DNA]</scope>
    <source>
        <strain evidence="3">B3</strain>
        <strain evidence="5">DSM 18796 / CECT 7217 / JCM 14584 / KCTC 4019 / B3</strain>
    </source>
</reference>
<dbReference type="RefSeq" id="WP_008419099.1">
    <property type="nucleotide sequence ID" value="NC_014297.1"/>
</dbReference>
<accession>D8J4A2</accession>
<dbReference type="PANTHER" id="PTHR36110">
    <property type="entry name" value="RING-CLEAVING DIOXYGENASE MHQE-RELATED"/>
    <property type="match status" value="1"/>
</dbReference>
<dbReference type="Proteomes" id="UP000011645">
    <property type="component" value="Unassembled WGS sequence"/>
</dbReference>
<dbReference type="InterPro" id="IPR037523">
    <property type="entry name" value="VOC_core"/>
</dbReference>
<sequence length="300" mass="33036">MLSDATGLHHVTALAGDPRANVGFYVGLLGLRFLRRTVNHEDRFAYHCYYGDASGSPGSVLTFFPYPHGDPGRIGRPQPSAVALSVPGGSLDYWTDRLAAHDPERVERFDEHGLRLSDPDGTSLELIAGRAAGEPWTEHVPENAAIRGIDGVTLWPTNAYATAATLETLGFEPAGQEGDRVRYRAPGEGSHPVDILDRGGEFGREGPGTIHHVALGVESEAELFEWHDLFRECDYHVSRVRDRHYFRSLYVRDAGGILFELATEPVGLVAEDGGERLSLPPWFEEDRELIESQLPSLAVR</sequence>
<dbReference type="GO" id="GO:0051213">
    <property type="term" value="F:dioxygenase activity"/>
    <property type="evidence" value="ECO:0007669"/>
    <property type="project" value="UniProtKB-KW"/>
</dbReference>
<dbReference type="HOGENOM" id="CLU_057821_0_0_2"/>
<evidence type="ECO:0000259" key="1">
    <source>
        <dbReference type="PROSITE" id="PS51819"/>
    </source>
</evidence>
<dbReference type="InterPro" id="IPR029068">
    <property type="entry name" value="Glyas_Bleomycin-R_OHBP_Dase"/>
</dbReference>
<feature type="domain" description="VOC" evidence="1">
    <location>
        <begin position="7"/>
        <end position="129"/>
    </location>
</feature>
<feature type="domain" description="VOC" evidence="1">
    <location>
        <begin position="148"/>
        <end position="264"/>
    </location>
</feature>
<dbReference type="Proteomes" id="UP000000390">
    <property type="component" value="Chromosome"/>
</dbReference>
<dbReference type="OrthoDB" id="9710at2157"/>
<dbReference type="KEGG" id="hje:HacjB3_00355"/>
<reference evidence="2 4" key="1">
    <citation type="journal article" date="2010" name="J. Bacteriol.">
        <title>Complete genome sequence of Halalkalicoccus jeotgali B3(T), an extremely halophilic archaeon.</title>
        <authorList>
            <person name="Roh S.W."/>
            <person name="Nam Y.D."/>
            <person name="Nam S.H."/>
            <person name="Choi S.H."/>
            <person name="Park H.S."/>
            <person name="Bae J.W."/>
        </authorList>
    </citation>
    <scope>NUCLEOTIDE SEQUENCE [LARGE SCALE GENOMIC DNA]</scope>
    <source>
        <strain evidence="2">B3</strain>
        <strain evidence="4">DSM 18796 / CECT 7217 / JCM 14584 / KCTC 4019 / B3</strain>
    </source>
</reference>
<dbReference type="SUPFAM" id="SSF54593">
    <property type="entry name" value="Glyoxalase/Bleomycin resistance protein/Dihydroxybiphenyl dioxygenase"/>
    <property type="match status" value="1"/>
</dbReference>
<dbReference type="STRING" id="795797.HacjB3_00355"/>
<keyword evidence="2" id="KW-0223">Dioxygenase</keyword>
<organism evidence="2 4">
    <name type="scientific">Halalkalicoccus jeotgali (strain DSM 18796 / CECT 7217 / JCM 14584 / KCTC 4019 / B3)</name>
    <dbReference type="NCBI Taxonomy" id="795797"/>
    <lineage>
        <taxon>Archaea</taxon>
        <taxon>Methanobacteriati</taxon>
        <taxon>Methanobacteriota</taxon>
        <taxon>Stenosarchaea group</taxon>
        <taxon>Halobacteria</taxon>
        <taxon>Halobacteriales</taxon>
        <taxon>Halococcaceae</taxon>
        <taxon>Halalkalicoccus</taxon>
    </lineage>
</organism>
<evidence type="ECO:0000313" key="4">
    <source>
        <dbReference type="Proteomes" id="UP000000390"/>
    </source>
</evidence>
<dbReference type="EMBL" id="AOHV01000045">
    <property type="protein sequence ID" value="ELY33061.1"/>
    <property type="molecule type" value="Genomic_DNA"/>
</dbReference>
<dbReference type="Gene3D" id="3.10.180.10">
    <property type="entry name" value="2,3-Dihydroxybiphenyl 1,2-Dioxygenase, domain 1"/>
    <property type="match status" value="2"/>
</dbReference>
<dbReference type="PROSITE" id="PS51819">
    <property type="entry name" value="VOC"/>
    <property type="match status" value="2"/>
</dbReference>
<dbReference type="InterPro" id="IPR004360">
    <property type="entry name" value="Glyas_Fos-R_dOase_dom"/>
</dbReference>
<dbReference type="AlphaFoldDB" id="D8J4A2"/>